<accession>A0AAU7Y8H4</accession>
<dbReference type="Pfam" id="PF02120">
    <property type="entry name" value="Flg_hook"/>
    <property type="match status" value="1"/>
</dbReference>
<keyword evidence="3" id="KW-0969">Cilium</keyword>
<proteinExistence type="predicted"/>
<protein>
    <submittedName>
        <fullName evidence="3">Flagellar hook-length control protein FliK</fullName>
    </submittedName>
</protein>
<keyword evidence="3" id="KW-0966">Cell projection</keyword>
<feature type="region of interest" description="Disordered" evidence="1">
    <location>
        <begin position="494"/>
        <end position="513"/>
    </location>
</feature>
<evidence type="ECO:0000313" key="3">
    <source>
        <dbReference type="EMBL" id="XBY66410.1"/>
    </source>
</evidence>
<organism evidence="3">
    <name type="scientific">Pseudomonas solani</name>
    <dbReference type="NCBI Taxonomy" id="2731552"/>
    <lineage>
        <taxon>Bacteria</taxon>
        <taxon>Pseudomonadati</taxon>
        <taxon>Pseudomonadota</taxon>
        <taxon>Gammaproteobacteria</taxon>
        <taxon>Pseudomonadales</taxon>
        <taxon>Pseudomonadaceae</taxon>
        <taxon>Pseudomonas</taxon>
    </lineage>
</organism>
<reference evidence="3" key="1">
    <citation type="submission" date="2023-08" db="EMBL/GenBank/DDBJ databases">
        <title>Increased levels of nutrients transform a symbiont into a lethal pathobiont.</title>
        <authorList>
            <person name="Lachnit T."/>
            <person name="Ulrich L."/>
            <person name="Willmer F.M."/>
            <person name="Hasenbein T."/>
            <person name="Steiner L.X."/>
            <person name="Wolters M."/>
            <person name="Herbst E.M."/>
            <person name="Deines P."/>
        </authorList>
    </citation>
    <scope>NUCLEOTIDE SEQUENCE</scope>
    <source>
        <strain evidence="3">T3</strain>
    </source>
</reference>
<dbReference type="AlphaFoldDB" id="A0AAU7Y8H4"/>
<dbReference type="InterPro" id="IPR021136">
    <property type="entry name" value="Flagellar_hook_control-like_C"/>
</dbReference>
<dbReference type="RefSeq" id="WP_350448288.1">
    <property type="nucleotide sequence ID" value="NZ_CP158373.1"/>
</dbReference>
<keyword evidence="3" id="KW-0282">Flagellum</keyword>
<feature type="domain" description="Flagellar hook-length control protein-like C-terminal" evidence="2">
    <location>
        <begin position="417"/>
        <end position="499"/>
    </location>
</feature>
<name>A0AAU7Y8H4_9PSED</name>
<dbReference type="InterPro" id="IPR038610">
    <property type="entry name" value="FliK-like_C_sf"/>
</dbReference>
<sequence>MTEISTSRPISATPPASRPVQTVAEAAVKLLQPINGLLSAGESADAEVVSVKESAQNSFQVLLKLTLNGGQQATVEASSNRSLAQGSLINVTAVSETKLMVALQPGGTAALDSIDLDQLPVGTLVQGKVVSSEQLAEARATVYRSLINLINTPLAGRQMAVEGPLPLPLGSLLSAQVQSSQSLQFLPLSAQLDQLALTQQLANQQSRQGSLEGLVQALKGMGDELPSNLRGTVDRLLNSLPDAAQLSDSKLLAKAMENSGALLEARLLAGHGAALGQDIKGNLLRLIAQLLPNLPNGPAALPTAGASNAMAQALPAFIRSALGSLGQASARQQALSFPLPSRLAQQAEGEGDLELLLKMAAAAVSRLQTHQLSSLAQSQMTPEGNLLTTWQLELPMRNNQDIVPLQVKVQQEQSPQKRSKEEQKDTLWRIELAFDMEPLGPLQVQAQLLRGAISSQLWAERARTASLIDGELPNLRERLVSAGLEVSELACRQGIPPQGPRTNLQQRWVDETA</sequence>
<dbReference type="EMBL" id="CP158373">
    <property type="protein sequence ID" value="XBY66410.1"/>
    <property type="molecule type" value="Genomic_DNA"/>
</dbReference>
<evidence type="ECO:0000256" key="1">
    <source>
        <dbReference type="SAM" id="MobiDB-lite"/>
    </source>
</evidence>
<gene>
    <name evidence="3" type="ORF">ABS648_11795</name>
</gene>
<evidence type="ECO:0000259" key="2">
    <source>
        <dbReference type="Pfam" id="PF02120"/>
    </source>
</evidence>
<dbReference type="Gene3D" id="3.30.750.140">
    <property type="match status" value="1"/>
</dbReference>